<dbReference type="EMBL" id="JBBPFD010000014">
    <property type="protein sequence ID" value="KAK7898406.1"/>
    <property type="molecule type" value="Genomic_DNA"/>
</dbReference>
<dbReference type="Pfam" id="PF00059">
    <property type="entry name" value="Lectin_C"/>
    <property type="match status" value="1"/>
</dbReference>
<dbReference type="Proteomes" id="UP001460270">
    <property type="component" value="Unassembled WGS sequence"/>
</dbReference>
<protein>
    <recommendedName>
        <fullName evidence="1">C-type lectin domain-containing protein</fullName>
    </recommendedName>
</protein>
<sequence>MSSWTWSLDEAAFDNGLNFSNWAESEPQLTVFAKICVFMDPSGLWFDELCTKTRPAVCFYEPGPAQYILVTTPMTWDQAQLYCKSNYTDLVSVRNLMENGNISTLLTNASWIGLYRQGWGQWSDQTPLTFNNFKEETQTSSVPVNCAVASTLTGQWKKASCTSVYPYVCQYYVAIDSHGQAPTAPIGPDITAEVVPSKSKNTYKFMFQSDIDLNDPHIQDQILNQLHDHLGRNVLSEHKLTWIQTEGQVFHKKTVKKDRQGC</sequence>
<feature type="domain" description="C-type lectin" evidence="1">
    <location>
        <begin position="1"/>
        <end position="59"/>
    </location>
</feature>
<dbReference type="AlphaFoldDB" id="A0AAW0NQP0"/>
<gene>
    <name evidence="2" type="ORF">WMY93_019259</name>
</gene>
<dbReference type="PROSITE" id="PS50041">
    <property type="entry name" value="C_TYPE_LECTIN_2"/>
    <property type="match status" value="2"/>
</dbReference>
<dbReference type="PANTHER" id="PTHR45784">
    <property type="entry name" value="C-TYPE LECTIN DOMAIN FAMILY 20 MEMBER A-RELATED"/>
    <property type="match status" value="1"/>
</dbReference>
<name>A0AAW0NQP0_9GOBI</name>
<organism evidence="2 3">
    <name type="scientific">Mugilogobius chulae</name>
    <name type="common">yellowstripe goby</name>
    <dbReference type="NCBI Taxonomy" id="88201"/>
    <lineage>
        <taxon>Eukaryota</taxon>
        <taxon>Metazoa</taxon>
        <taxon>Chordata</taxon>
        <taxon>Craniata</taxon>
        <taxon>Vertebrata</taxon>
        <taxon>Euteleostomi</taxon>
        <taxon>Actinopterygii</taxon>
        <taxon>Neopterygii</taxon>
        <taxon>Teleostei</taxon>
        <taxon>Neoteleostei</taxon>
        <taxon>Acanthomorphata</taxon>
        <taxon>Gobiaria</taxon>
        <taxon>Gobiiformes</taxon>
        <taxon>Gobioidei</taxon>
        <taxon>Gobiidae</taxon>
        <taxon>Gobionellinae</taxon>
        <taxon>Mugilogobius</taxon>
    </lineage>
</organism>
<dbReference type="InterPro" id="IPR016186">
    <property type="entry name" value="C-type_lectin-like/link_sf"/>
</dbReference>
<evidence type="ECO:0000313" key="3">
    <source>
        <dbReference type="Proteomes" id="UP001460270"/>
    </source>
</evidence>
<keyword evidence="3" id="KW-1185">Reference proteome</keyword>
<dbReference type="SUPFAM" id="SSF56436">
    <property type="entry name" value="C-type lectin-like"/>
    <property type="match status" value="2"/>
</dbReference>
<dbReference type="Gene3D" id="3.10.100.10">
    <property type="entry name" value="Mannose-Binding Protein A, subunit A"/>
    <property type="match status" value="2"/>
</dbReference>
<dbReference type="InterPro" id="IPR016187">
    <property type="entry name" value="CTDL_fold"/>
</dbReference>
<evidence type="ECO:0000313" key="2">
    <source>
        <dbReference type="EMBL" id="KAK7898406.1"/>
    </source>
</evidence>
<accession>A0AAW0NQP0</accession>
<proteinExistence type="predicted"/>
<reference evidence="3" key="1">
    <citation type="submission" date="2024-04" db="EMBL/GenBank/DDBJ databases">
        <title>Salinicola lusitanus LLJ914,a marine bacterium isolated from the Okinawa Trough.</title>
        <authorList>
            <person name="Li J."/>
        </authorList>
    </citation>
    <scope>NUCLEOTIDE SEQUENCE [LARGE SCALE GENOMIC DNA]</scope>
</reference>
<feature type="domain" description="C-type lectin" evidence="1">
    <location>
        <begin position="67"/>
        <end position="170"/>
    </location>
</feature>
<dbReference type="SMART" id="SM00034">
    <property type="entry name" value="CLECT"/>
    <property type="match status" value="1"/>
</dbReference>
<evidence type="ECO:0000259" key="1">
    <source>
        <dbReference type="PROSITE" id="PS50041"/>
    </source>
</evidence>
<dbReference type="PANTHER" id="PTHR45784:SF3">
    <property type="entry name" value="C-TYPE LECTIN DOMAIN FAMILY 4 MEMBER K-LIKE-RELATED"/>
    <property type="match status" value="1"/>
</dbReference>
<comment type="caution">
    <text evidence="2">The sequence shown here is derived from an EMBL/GenBank/DDBJ whole genome shotgun (WGS) entry which is preliminary data.</text>
</comment>
<dbReference type="InterPro" id="IPR001304">
    <property type="entry name" value="C-type_lectin-like"/>
</dbReference>